<dbReference type="InterPro" id="IPR004516">
    <property type="entry name" value="HisRS/HisZ"/>
</dbReference>
<feature type="binding site" evidence="12">
    <location>
        <position position="116"/>
    </location>
    <ligand>
        <name>L-histidine</name>
        <dbReference type="ChEBI" id="CHEBI:57595"/>
    </ligand>
</feature>
<dbReference type="GO" id="GO:0005737">
    <property type="term" value="C:cytoplasm"/>
    <property type="evidence" value="ECO:0007669"/>
    <property type="project" value="UniProtKB-UniRule"/>
</dbReference>
<evidence type="ECO:0000313" key="15">
    <source>
        <dbReference type="EMBL" id="NNG40825.1"/>
    </source>
</evidence>
<dbReference type="EC" id="6.1.1.21" evidence="3 11"/>
<dbReference type="GO" id="GO:0005524">
    <property type="term" value="F:ATP binding"/>
    <property type="evidence" value="ECO:0007669"/>
    <property type="project" value="UniProtKB-KW"/>
</dbReference>
<evidence type="ECO:0000256" key="11">
    <source>
        <dbReference type="NCBIfam" id="TIGR00442"/>
    </source>
</evidence>
<dbReference type="Pfam" id="PF13393">
    <property type="entry name" value="tRNA-synt_His"/>
    <property type="match status" value="1"/>
</dbReference>
<comment type="catalytic activity">
    <reaction evidence="10">
        <text>tRNA(His) + L-histidine + ATP = L-histidyl-tRNA(His) + AMP + diphosphate + H(+)</text>
        <dbReference type="Rhea" id="RHEA:17313"/>
        <dbReference type="Rhea" id="RHEA-COMP:9665"/>
        <dbReference type="Rhea" id="RHEA-COMP:9689"/>
        <dbReference type="ChEBI" id="CHEBI:15378"/>
        <dbReference type="ChEBI" id="CHEBI:30616"/>
        <dbReference type="ChEBI" id="CHEBI:33019"/>
        <dbReference type="ChEBI" id="CHEBI:57595"/>
        <dbReference type="ChEBI" id="CHEBI:78442"/>
        <dbReference type="ChEBI" id="CHEBI:78527"/>
        <dbReference type="ChEBI" id="CHEBI:456215"/>
        <dbReference type="EC" id="6.1.1.21"/>
    </reaction>
</comment>
<evidence type="ECO:0000313" key="16">
    <source>
        <dbReference type="Proteomes" id="UP000557772"/>
    </source>
</evidence>
<feature type="domain" description="Aminoacyl-transfer RNA synthetases class-II family profile" evidence="14">
    <location>
        <begin position="25"/>
        <end position="348"/>
    </location>
</feature>
<evidence type="ECO:0000256" key="8">
    <source>
        <dbReference type="ARBA" id="ARBA00022917"/>
    </source>
</evidence>
<protein>
    <recommendedName>
        <fullName evidence="4 11">Histidine--tRNA ligase</fullName>
        <ecNumber evidence="3 11">6.1.1.21</ecNumber>
    </recommendedName>
</protein>
<dbReference type="SUPFAM" id="SSF55681">
    <property type="entry name" value="Class II aaRS and biotin synthetases"/>
    <property type="match status" value="1"/>
</dbReference>
<evidence type="ECO:0000256" key="6">
    <source>
        <dbReference type="ARBA" id="ARBA00022741"/>
    </source>
</evidence>
<evidence type="ECO:0000259" key="14">
    <source>
        <dbReference type="PROSITE" id="PS50862"/>
    </source>
</evidence>
<dbReference type="GO" id="GO:0006427">
    <property type="term" value="P:histidyl-tRNA aminoacylation"/>
    <property type="evidence" value="ECO:0007669"/>
    <property type="project" value="UniProtKB-UniRule"/>
</dbReference>
<dbReference type="PROSITE" id="PS50862">
    <property type="entry name" value="AA_TRNA_LIGASE_II"/>
    <property type="match status" value="1"/>
</dbReference>
<evidence type="ECO:0000256" key="12">
    <source>
        <dbReference type="PIRSR" id="PIRSR001549-1"/>
    </source>
</evidence>
<dbReference type="InterPro" id="IPR036621">
    <property type="entry name" value="Anticodon-bd_dom_sf"/>
</dbReference>
<dbReference type="InterPro" id="IPR045864">
    <property type="entry name" value="aa-tRNA-synth_II/BPL/LPL"/>
</dbReference>
<feature type="binding site" evidence="12">
    <location>
        <begin position="86"/>
        <end position="88"/>
    </location>
    <ligand>
        <name>L-histidine</name>
        <dbReference type="ChEBI" id="CHEBI:57595"/>
    </ligand>
</feature>
<dbReference type="EMBL" id="JABENB010000003">
    <property type="protein sequence ID" value="NNG40825.1"/>
    <property type="molecule type" value="Genomic_DNA"/>
</dbReference>
<accession>A0A849AK85</accession>
<keyword evidence="16" id="KW-1185">Reference proteome</keyword>
<evidence type="ECO:0000256" key="7">
    <source>
        <dbReference type="ARBA" id="ARBA00022840"/>
    </source>
</evidence>
<keyword evidence="15" id="KW-0436">Ligase</keyword>
<dbReference type="PANTHER" id="PTHR11476">
    <property type="entry name" value="HISTIDYL-TRNA SYNTHETASE"/>
    <property type="match status" value="1"/>
</dbReference>
<evidence type="ECO:0000256" key="3">
    <source>
        <dbReference type="ARBA" id="ARBA00012815"/>
    </source>
</evidence>
<dbReference type="RefSeq" id="WP_171157621.1">
    <property type="nucleotide sequence ID" value="NZ_JABENB010000003.1"/>
</dbReference>
<comment type="subunit">
    <text evidence="2">Homodimer.</text>
</comment>
<dbReference type="InterPro" id="IPR006195">
    <property type="entry name" value="aa-tRNA-synth_II"/>
</dbReference>
<keyword evidence="7" id="KW-0067">ATP-binding</keyword>
<dbReference type="NCBIfam" id="TIGR00442">
    <property type="entry name" value="hisS"/>
    <property type="match status" value="1"/>
</dbReference>
<dbReference type="PANTHER" id="PTHR11476:SF7">
    <property type="entry name" value="HISTIDINE--TRNA LIGASE"/>
    <property type="match status" value="1"/>
</dbReference>
<evidence type="ECO:0000256" key="9">
    <source>
        <dbReference type="ARBA" id="ARBA00023146"/>
    </source>
</evidence>
<evidence type="ECO:0000256" key="10">
    <source>
        <dbReference type="ARBA" id="ARBA00047639"/>
    </source>
</evidence>
<name>A0A849AK85_9MICO</name>
<dbReference type="GO" id="GO:0004821">
    <property type="term" value="F:histidine-tRNA ligase activity"/>
    <property type="evidence" value="ECO:0007669"/>
    <property type="project" value="UniProtKB-UniRule"/>
</dbReference>
<dbReference type="InterPro" id="IPR041715">
    <property type="entry name" value="HisRS-like_core"/>
</dbReference>
<keyword evidence="8" id="KW-0648">Protein biosynthesis</keyword>
<feature type="region of interest" description="Disordered" evidence="13">
    <location>
        <begin position="411"/>
        <end position="455"/>
    </location>
</feature>
<feature type="binding site" evidence="12">
    <location>
        <position position="134"/>
    </location>
    <ligand>
        <name>L-histidine</name>
        <dbReference type="ChEBI" id="CHEBI:57595"/>
    </ligand>
</feature>
<dbReference type="InterPro" id="IPR004154">
    <property type="entry name" value="Anticodon-bd"/>
</dbReference>
<comment type="caution">
    <text evidence="15">The sequence shown here is derived from an EMBL/GenBank/DDBJ whole genome shotgun (WGS) entry which is preliminary data.</text>
</comment>
<dbReference type="Pfam" id="PF03129">
    <property type="entry name" value="HGTP_anticodon"/>
    <property type="match status" value="1"/>
</dbReference>
<evidence type="ECO:0000256" key="2">
    <source>
        <dbReference type="ARBA" id="ARBA00011738"/>
    </source>
</evidence>
<feature type="binding site" evidence="12">
    <location>
        <position position="130"/>
    </location>
    <ligand>
        <name>L-histidine</name>
        <dbReference type="ChEBI" id="CHEBI:57595"/>
    </ligand>
</feature>
<keyword evidence="9" id="KW-0030">Aminoacyl-tRNA synthetase</keyword>
<gene>
    <name evidence="15" type="ORF">HJ588_16315</name>
</gene>
<keyword evidence="5" id="KW-0963">Cytoplasm</keyword>
<proteinExistence type="inferred from homology"/>
<evidence type="ECO:0000256" key="13">
    <source>
        <dbReference type="SAM" id="MobiDB-lite"/>
    </source>
</evidence>
<sequence length="455" mass="49945">MASKVTPISGFQEWLPTERIAELIVLDTIREVFELHGFASINTRAMEPVDRLTGQGEDADKEIYGVRRLAAGPDDTGDVSLGLHFDMTVPFARYVLENAGKLTFPFRRYQIQPAWRGERPQRGRYREFIQADVDIIDEGRLPDHFEGELLLVVADVFSRLPIGDYQIHVNDRKICEGFYLGLGIEDVTGTLRIVDKLDKIGADGVQKLLLDAGCTPKQTDQCLALAEIRSEDTGFVEQVRALGVQHELLDEGLAKLAAVIEVANEHAPGVVVADLRIARGLDYYTGTVYETMLTRDPGYGSICSGGRYDALATDGKRTFPGVGISIGVSRLLGKLITEEGLTASRETPVAVLVAVTDEDSRPESMRVATALRSRGIPTLVAPKATKFGKQIQFADRRGIPFVWFPGEDGDEVKDIRSGDQVPADRATWDPPAGDLRPSLVVPDVSSSGRKPNDRK</sequence>
<feature type="binding site" evidence="12">
    <location>
        <begin position="283"/>
        <end position="284"/>
    </location>
    <ligand>
        <name>L-histidine</name>
        <dbReference type="ChEBI" id="CHEBI:57595"/>
    </ligand>
</feature>
<dbReference type="SUPFAM" id="SSF52954">
    <property type="entry name" value="Class II aaRS ABD-related"/>
    <property type="match status" value="1"/>
</dbReference>
<evidence type="ECO:0000256" key="1">
    <source>
        <dbReference type="ARBA" id="ARBA00008226"/>
    </source>
</evidence>
<evidence type="ECO:0000256" key="5">
    <source>
        <dbReference type="ARBA" id="ARBA00022490"/>
    </source>
</evidence>
<keyword evidence="6" id="KW-0547">Nucleotide-binding</keyword>
<dbReference type="InterPro" id="IPR015807">
    <property type="entry name" value="His-tRNA-ligase"/>
</dbReference>
<organism evidence="15 16">
    <name type="scientific">Flexivirga aerilata</name>
    <dbReference type="NCBI Taxonomy" id="1656889"/>
    <lineage>
        <taxon>Bacteria</taxon>
        <taxon>Bacillati</taxon>
        <taxon>Actinomycetota</taxon>
        <taxon>Actinomycetes</taxon>
        <taxon>Micrococcales</taxon>
        <taxon>Dermacoccaceae</taxon>
        <taxon>Flexivirga</taxon>
    </lineage>
</organism>
<dbReference type="Proteomes" id="UP000557772">
    <property type="component" value="Unassembled WGS sequence"/>
</dbReference>
<dbReference type="PIRSF" id="PIRSF001549">
    <property type="entry name" value="His-tRNA_synth"/>
    <property type="match status" value="1"/>
</dbReference>
<reference evidence="15 16" key="1">
    <citation type="submission" date="2020-05" db="EMBL/GenBank/DDBJ databases">
        <title>Flexivirga sp. ID2601S isolated from air conditioner.</title>
        <authorList>
            <person name="Kim D.H."/>
        </authorList>
    </citation>
    <scope>NUCLEOTIDE SEQUENCE [LARGE SCALE GENOMIC DNA]</scope>
    <source>
        <strain evidence="15 16">ID2601S</strain>
    </source>
</reference>
<comment type="similarity">
    <text evidence="1">Belongs to the class-II aminoacyl-tRNA synthetase family.</text>
</comment>
<dbReference type="Gene3D" id="3.30.930.10">
    <property type="entry name" value="Bira Bifunctional Protein, Domain 2"/>
    <property type="match status" value="1"/>
</dbReference>
<dbReference type="AlphaFoldDB" id="A0A849AK85"/>
<feature type="binding site" evidence="12">
    <location>
        <position position="279"/>
    </location>
    <ligand>
        <name>L-histidine</name>
        <dbReference type="ChEBI" id="CHEBI:57595"/>
    </ligand>
</feature>
<evidence type="ECO:0000256" key="4">
    <source>
        <dbReference type="ARBA" id="ARBA00017399"/>
    </source>
</evidence>
<dbReference type="Gene3D" id="3.40.50.800">
    <property type="entry name" value="Anticodon-binding domain"/>
    <property type="match status" value="1"/>
</dbReference>
<dbReference type="CDD" id="cd00773">
    <property type="entry name" value="HisRS-like_core"/>
    <property type="match status" value="1"/>
</dbReference>